<reference evidence="1" key="1">
    <citation type="submission" date="2024-04" db="EMBL/GenBank/DDBJ databases">
        <authorList>
            <consortium name="Molecular Ecology Group"/>
        </authorList>
    </citation>
    <scope>NUCLEOTIDE SEQUENCE</scope>
</reference>
<gene>
    <name evidence="1" type="ORF">LPLAT_LOCUS3745</name>
</gene>
<evidence type="ECO:0000313" key="1">
    <source>
        <dbReference type="EMBL" id="CAL1677780.1"/>
    </source>
</evidence>
<sequence length="114" mass="12795">MLVSFVSSGVIARLKNRPDEDKCQAMVIMRRASSTPEYLWYVYLGRIHYCEPYFISVAPPPARESSISSQGVDVLVHVNFTSVPPMFLGLLTSIGRRRSLDVGVLYTDLISIEI</sequence>
<dbReference type="Proteomes" id="UP001497644">
    <property type="component" value="Chromosome 13"/>
</dbReference>
<protein>
    <submittedName>
        <fullName evidence="1">Uncharacterized protein</fullName>
    </submittedName>
</protein>
<proteinExistence type="predicted"/>
<accession>A0AAV2NCZ7</accession>
<keyword evidence="2" id="KW-1185">Reference proteome</keyword>
<name>A0AAV2NCZ7_9HYME</name>
<dbReference type="AlphaFoldDB" id="A0AAV2NCZ7"/>
<evidence type="ECO:0000313" key="2">
    <source>
        <dbReference type="Proteomes" id="UP001497644"/>
    </source>
</evidence>
<organism evidence="1 2">
    <name type="scientific">Lasius platythorax</name>
    <dbReference type="NCBI Taxonomy" id="488582"/>
    <lineage>
        <taxon>Eukaryota</taxon>
        <taxon>Metazoa</taxon>
        <taxon>Ecdysozoa</taxon>
        <taxon>Arthropoda</taxon>
        <taxon>Hexapoda</taxon>
        <taxon>Insecta</taxon>
        <taxon>Pterygota</taxon>
        <taxon>Neoptera</taxon>
        <taxon>Endopterygota</taxon>
        <taxon>Hymenoptera</taxon>
        <taxon>Apocrita</taxon>
        <taxon>Aculeata</taxon>
        <taxon>Formicoidea</taxon>
        <taxon>Formicidae</taxon>
        <taxon>Formicinae</taxon>
        <taxon>Lasius</taxon>
        <taxon>Lasius</taxon>
    </lineage>
</organism>
<dbReference type="EMBL" id="OZ034836">
    <property type="protein sequence ID" value="CAL1677780.1"/>
    <property type="molecule type" value="Genomic_DNA"/>
</dbReference>